<feature type="compositionally biased region" description="Basic and acidic residues" evidence="1">
    <location>
        <begin position="80"/>
        <end position="99"/>
    </location>
</feature>
<evidence type="ECO:0000313" key="3">
    <source>
        <dbReference type="Proteomes" id="UP000324897"/>
    </source>
</evidence>
<reference evidence="2 3" key="1">
    <citation type="journal article" date="2019" name="Sci. Rep.">
        <title>A high-quality genome of Eragrostis curvula grass provides insights into Poaceae evolution and supports new strategies to enhance forage quality.</title>
        <authorList>
            <person name="Carballo J."/>
            <person name="Santos B.A.C.M."/>
            <person name="Zappacosta D."/>
            <person name="Garbus I."/>
            <person name="Selva J.P."/>
            <person name="Gallo C.A."/>
            <person name="Diaz A."/>
            <person name="Albertini E."/>
            <person name="Caccamo M."/>
            <person name="Echenique V."/>
        </authorList>
    </citation>
    <scope>NUCLEOTIDE SEQUENCE [LARGE SCALE GENOMIC DNA]</scope>
    <source>
        <strain evidence="3">cv. Victoria</strain>
        <tissue evidence="2">Leaf</tissue>
    </source>
</reference>
<dbReference type="EMBL" id="RWGY01000011">
    <property type="protein sequence ID" value="TVU31936.1"/>
    <property type="molecule type" value="Genomic_DNA"/>
</dbReference>
<feature type="region of interest" description="Disordered" evidence="1">
    <location>
        <begin position="80"/>
        <end position="109"/>
    </location>
</feature>
<comment type="caution">
    <text evidence="2">The sequence shown here is derived from an EMBL/GenBank/DDBJ whole genome shotgun (WGS) entry which is preliminary data.</text>
</comment>
<sequence>MRRRPVGEENRELGSGCHPPLPRACRRLDLAAAVFCFESRLGEELRRARIEGGEVGLGLELRRRRPSVARDQNCRRERRCRDGNGFKRSQKKEGNRETRNMSVGGIAGG</sequence>
<protein>
    <submittedName>
        <fullName evidence="2">Uncharacterized protein</fullName>
    </submittedName>
</protein>
<proteinExistence type="predicted"/>
<keyword evidence="3" id="KW-1185">Reference proteome</keyword>
<organism evidence="2 3">
    <name type="scientific">Eragrostis curvula</name>
    <name type="common">weeping love grass</name>
    <dbReference type="NCBI Taxonomy" id="38414"/>
    <lineage>
        <taxon>Eukaryota</taxon>
        <taxon>Viridiplantae</taxon>
        <taxon>Streptophyta</taxon>
        <taxon>Embryophyta</taxon>
        <taxon>Tracheophyta</taxon>
        <taxon>Spermatophyta</taxon>
        <taxon>Magnoliopsida</taxon>
        <taxon>Liliopsida</taxon>
        <taxon>Poales</taxon>
        <taxon>Poaceae</taxon>
        <taxon>PACMAD clade</taxon>
        <taxon>Chloridoideae</taxon>
        <taxon>Eragrostideae</taxon>
        <taxon>Eragrostidinae</taxon>
        <taxon>Eragrostis</taxon>
    </lineage>
</organism>
<dbReference type="Gramene" id="TVU31936">
    <property type="protein sequence ID" value="TVU31936"/>
    <property type="gene ID" value="EJB05_23648"/>
</dbReference>
<name>A0A5J9V7M2_9POAL</name>
<dbReference type="AlphaFoldDB" id="A0A5J9V7M2"/>
<evidence type="ECO:0000256" key="1">
    <source>
        <dbReference type="SAM" id="MobiDB-lite"/>
    </source>
</evidence>
<gene>
    <name evidence="2" type="ORF">EJB05_23648</name>
</gene>
<evidence type="ECO:0000313" key="2">
    <source>
        <dbReference type="EMBL" id="TVU31936.1"/>
    </source>
</evidence>
<dbReference type="Proteomes" id="UP000324897">
    <property type="component" value="Chromosome 1"/>
</dbReference>
<accession>A0A5J9V7M2</accession>